<proteinExistence type="predicted"/>
<reference evidence="6 7" key="1">
    <citation type="submission" date="2019-07" db="EMBL/GenBank/DDBJ databases">
        <title>Tomitella cavernea sp. nov., an actinomycete isolated from soil.</title>
        <authorList>
            <person name="Cheng J."/>
        </authorList>
    </citation>
    <scope>NUCLEOTIDE SEQUENCE [LARGE SCALE GENOMIC DNA]</scope>
    <source>
        <strain evidence="6 7">HY188</strain>
    </source>
</reference>
<dbReference type="InterPro" id="IPR029016">
    <property type="entry name" value="GAF-like_dom_sf"/>
</dbReference>
<dbReference type="SUPFAM" id="SSF46785">
    <property type="entry name" value="Winged helix' DNA-binding domain"/>
    <property type="match status" value="1"/>
</dbReference>
<dbReference type="SMART" id="SM00346">
    <property type="entry name" value="HTH_ICLR"/>
    <property type="match status" value="1"/>
</dbReference>
<evidence type="ECO:0000256" key="2">
    <source>
        <dbReference type="ARBA" id="ARBA00023125"/>
    </source>
</evidence>
<dbReference type="GO" id="GO:0045892">
    <property type="term" value="P:negative regulation of DNA-templated transcription"/>
    <property type="evidence" value="ECO:0007669"/>
    <property type="project" value="TreeGrafter"/>
</dbReference>
<gene>
    <name evidence="6" type="ORF">FO059_17475</name>
</gene>
<feature type="domain" description="HTH iclR-type" evidence="4">
    <location>
        <begin position="51"/>
        <end position="111"/>
    </location>
</feature>
<dbReference type="InterPro" id="IPR036390">
    <property type="entry name" value="WH_DNA-bd_sf"/>
</dbReference>
<dbReference type="GO" id="GO:0003700">
    <property type="term" value="F:DNA-binding transcription factor activity"/>
    <property type="evidence" value="ECO:0007669"/>
    <property type="project" value="TreeGrafter"/>
</dbReference>
<keyword evidence="3" id="KW-0804">Transcription</keyword>
<dbReference type="AlphaFoldDB" id="A0A516X6V3"/>
<dbReference type="PANTHER" id="PTHR30136:SF24">
    <property type="entry name" value="HTH-TYPE TRANSCRIPTIONAL REPRESSOR ALLR"/>
    <property type="match status" value="1"/>
</dbReference>
<dbReference type="Pfam" id="PF09339">
    <property type="entry name" value="HTH_IclR"/>
    <property type="match status" value="1"/>
</dbReference>
<evidence type="ECO:0000256" key="3">
    <source>
        <dbReference type="ARBA" id="ARBA00023163"/>
    </source>
</evidence>
<evidence type="ECO:0000256" key="1">
    <source>
        <dbReference type="ARBA" id="ARBA00023015"/>
    </source>
</evidence>
<evidence type="ECO:0000259" key="4">
    <source>
        <dbReference type="PROSITE" id="PS51077"/>
    </source>
</evidence>
<dbReference type="PROSITE" id="PS51078">
    <property type="entry name" value="ICLR_ED"/>
    <property type="match status" value="1"/>
</dbReference>
<dbReference type="Gene3D" id="3.30.450.40">
    <property type="match status" value="1"/>
</dbReference>
<dbReference type="PANTHER" id="PTHR30136">
    <property type="entry name" value="HELIX-TURN-HELIX TRANSCRIPTIONAL REGULATOR, ICLR FAMILY"/>
    <property type="match status" value="1"/>
</dbReference>
<keyword evidence="7" id="KW-1185">Reference proteome</keyword>
<name>A0A516X6V3_9ACTN</name>
<protein>
    <submittedName>
        <fullName evidence="6">Helix-turn-helix domain-containing protein</fullName>
    </submittedName>
</protein>
<feature type="domain" description="IclR-ED" evidence="5">
    <location>
        <begin position="112"/>
        <end position="296"/>
    </location>
</feature>
<dbReference type="InterPro" id="IPR005471">
    <property type="entry name" value="Tscrpt_reg_IclR_N"/>
</dbReference>
<dbReference type="PROSITE" id="PS51077">
    <property type="entry name" value="HTH_ICLR"/>
    <property type="match status" value="1"/>
</dbReference>
<keyword evidence="1" id="KW-0805">Transcription regulation</keyword>
<reference evidence="6 7" key="2">
    <citation type="submission" date="2019-07" db="EMBL/GenBank/DDBJ databases">
        <authorList>
            <person name="Huang Y."/>
        </authorList>
    </citation>
    <scope>NUCLEOTIDE SEQUENCE [LARGE SCALE GENOMIC DNA]</scope>
    <source>
        <strain evidence="6 7">HY188</strain>
    </source>
</reference>
<dbReference type="GO" id="GO:0003677">
    <property type="term" value="F:DNA binding"/>
    <property type="evidence" value="ECO:0007669"/>
    <property type="project" value="UniProtKB-KW"/>
</dbReference>
<dbReference type="InterPro" id="IPR036388">
    <property type="entry name" value="WH-like_DNA-bd_sf"/>
</dbReference>
<evidence type="ECO:0000313" key="7">
    <source>
        <dbReference type="Proteomes" id="UP000317344"/>
    </source>
</evidence>
<evidence type="ECO:0000259" key="5">
    <source>
        <dbReference type="PROSITE" id="PS51078"/>
    </source>
</evidence>
<dbReference type="Pfam" id="PF01614">
    <property type="entry name" value="IclR_C"/>
    <property type="match status" value="1"/>
</dbReference>
<dbReference type="InterPro" id="IPR050707">
    <property type="entry name" value="HTH_MetabolicPath_Reg"/>
</dbReference>
<evidence type="ECO:0000313" key="6">
    <source>
        <dbReference type="EMBL" id="QDQ98804.1"/>
    </source>
</evidence>
<dbReference type="KEGG" id="toy:FO059_17475"/>
<dbReference type="SUPFAM" id="SSF55781">
    <property type="entry name" value="GAF domain-like"/>
    <property type="match status" value="1"/>
</dbReference>
<keyword evidence="2" id="KW-0238">DNA-binding</keyword>
<sequence>MIERVAVAEPVDRVPMDSGAVGAQFGAQCPGRDASGSGVDWSVSPLRQNPRSMLHRVTAILSCFLHEWERLCLNDIVERTGLPRSTTHRILDSLVSLEWLTYDPPNYRLGGRPLLFAGQTRNHLGIRSAASPHLMELHERTGLVVTLSVIEGADTIVLDVVGARSRRDSVARIGDRRMAFKGISGRAILSTMEPEIVDAVVQGHLPSRVGGTVWTRQRLHGELSRIRHRYGVSIERTTDSSRCAGAARAIPDRFGVTAAVSLQASSAVPAARRGVPKWPMPLLVDSTRRIADEVSRDRDAWV</sequence>
<dbReference type="Gene3D" id="1.10.10.10">
    <property type="entry name" value="Winged helix-like DNA-binding domain superfamily/Winged helix DNA-binding domain"/>
    <property type="match status" value="1"/>
</dbReference>
<organism evidence="6 7">
    <name type="scientific">Tomitella fengzijianii</name>
    <dbReference type="NCBI Taxonomy" id="2597660"/>
    <lineage>
        <taxon>Bacteria</taxon>
        <taxon>Bacillati</taxon>
        <taxon>Actinomycetota</taxon>
        <taxon>Actinomycetes</taxon>
        <taxon>Mycobacteriales</taxon>
        <taxon>Tomitella</taxon>
    </lineage>
</organism>
<dbReference type="OrthoDB" id="60629at2"/>
<accession>A0A516X6V3</accession>
<dbReference type="RefSeq" id="WP_143910208.1">
    <property type="nucleotide sequence ID" value="NZ_CP041765.1"/>
</dbReference>
<dbReference type="Proteomes" id="UP000317344">
    <property type="component" value="Chromosome"/>
</dbReference>
<dbReference type="EMBL" id="CP041765">
    <property type="protein sequence ID" value="QDQ98804.1"/>
    <property type="molecule type" value="Genomic_DNA"/>
</dbReference>
<dbReference type="InterPro" id="IPR014757">
    <property type="entry name" value="Tscrpt_reg_IclR_C"/>
</dbReference>